<evidence type="ECO:0000256" key="2">
    <source>
        <dbReference type="ARBA" id="ARBA00023125"/>
    </source>
</evidence>
<protein>
    <submittedName>
        <fullName evidence="6">Regulatory protein, tetR family</fullName>
    </submittedName>
</protein>
<keyword evidence="1" id="KW-0805">Transcription regulation</keyword>
<gene>
    <name evidence="6" type="ORF">SAMN04489835_3572</name>
</gene>
<dbReference type="AlphaFoldDB" id="A0A1H6KRL3"/>
<evidence type="ECO:0000259" key="5">
    <source>
        <dbReference type="PROSITE" id="PS50977"/>
    </source>
</evidence>
<evidence type="ECO:0000256" key="3">
    <source>
        <dbReference type="ARBA" id="ARBA00023163"/>
    </source>
</evidence>
<keyword evidence="2 4" id="KW-0238">DNA-binding</keyword>
<sequence>MPGRRTYRSELRRRQAEQTRSRVVAAAAELFAAEGYARTTLAKIASQAGVSAETVQLHGPKAKLLIAAIEYAAVGVVGEENLLNLQAGRDLVAVADVDAAVDAMVALQDDVNHRTADLAQALHGGAAADPELQRYRAEVIAGVNSQIHRVLEIFEGRGWLRDDVAFDELVETTAVICSVDTYIRMNRHDGWTRTACRAWCRRMLLETVFRVA</sequence>
<evidence type="ECO:0000256" key="4">
    <source>
        <dbReference type="PROSITE-ProRule" id="PRU00335"/>
    </source>
</evidence>
<dbReference type="STRING" id="370526.SAMN04489835_3572"/>
<feature type="DNA-binding region" description="H-T-H motif" evidence="4">
    <location>
        <begin position="40"/>
        <end position="59"/>
    </location>
</feature>
<keyword evidence="3" id="KW-0804">Transcription</keyword>
<proteinExistence type="predicted"/>
<dbReference type="InterPro" id="IPR001647">
    <property type="entry name" value="HTH_TetR"/>
</dbReference>
<dbReference type="PANTHER" id="PTHR30055:SF234">
    <property type="entry name" value="HTH-TYPE TRANSCRIPTIONAL REGULATOR BETI"/>
    <property type="match status" value="1"/>
</dbReference>
<reference evidence="7" key="1">
    <citation type="submission" date="2016-10" db="EMBL/GenBank/DDBJ databases">
        <authorList>
            <person name="Varghese N."/>
            <person name="Submissions S."/>
        </authorList>
    </citation>
    <scope>NUCLEOTIDE SEQUENCE [LARGE SCALE GENOMIC DNA]</scope>
    <source>
        <strain evidence="7">DSM 45405</strain>
    </source>
</reference>
<dbReference type="InterPro" id="IPR050109">
    <property type="entry name" value="HTH-type_TetR-like_transc_reg"/>
</dbReference>
<dbReference type="EMBL" id="LT629971">
    <property type="protein sequence ID" value="SEH74528.1"/>
    <property type="molecule type" value="Genomic_DNA"/>
</dbReference>
<organism evidence="6 7">
    <name type="scientific">Mycolicibacterium rutilum</name>
    <name type="common">Mycobacterium rutilum</name>
    <dbReference type="NCBI Taxonomy" id="370526"/>
    <lineage>
        <taxon>Bacteria</taxon>
        <taxon>Bacillati</taxon>
        <taxon>Actinomycetota</taxon>
        <taxon>Actinomycetes</taxon>
        <taxon>Mycobacteriales</taxon>
        <taxon>Mycobacteriaceae</taxon>
        <taxon>Mycolicibacterium</taxon>
    </lineage>
</organism>
<dbReference type="InterPro" id="IPR009057">
    <property type="entry name" value="Homeodomain-like_sf"/>
</dbReference>
<dbReference type="PANTHER" id="PTHR30055">
    <property type="entry name" value="HTH-TYPE TRANSCRIPTIONAL REGULATOR RUTR"/>
    <property type="match status" value="1"/>
</dbReference>
<dbReference type="GO" id="GO:0000976">
    <property type="term" value="F:transcription cis-regulatory region binding"/>
    <property type="evidence" value="ECO:0007669"/>
    <property type="project" value="TreeGrafter"/>
</dbReference>
<feature type="domain" description="HTH tetR-type" evidence="5">
    <location>
        <begin position="17"/>
        <end position="77"/>
    </location>
</feature>
<keyword evidence="7" id="KW-1185">Reference proteome</keyword>
<evidence type="ECO:0000256" key="1">
    <source>
        <dbReference type="ARBA" id="ARBA00023015"/>
    </source>
</evidence>
<accession>A0A1H6KRL3</accession>
<dbReference type="Proteomes" id="UP000182915">
    <property type="component" value="Chromosome I"/>
</dbReference>
<dbReference type="Gene3D" id="1.10.357.10">
    <property type="entry name" value="Tetracycline Repressor, domain 2"/>
    <property type="match status" value="1"/>
</dbReference>
<dbReference type="Pfam" id="PF00440">
    <property type="entry name" value="TetR_N"/>
    <property type="match status" value="1"/>
</dbReference>
<dbReference type="SUPFAM" id="SSF46689">
    <property type="entry name" value="Homeodomain-like"/>
    <property type="match status" value="1"/>
</dbReference>
<evidence type="ECO:0000313" key="7">
    <source>
        <dbReference type="Proteomes" id="UP000182915"/>
    </source>
</evidence>
<evidence type="ECO:0000313" key="6">
    <source>
        <dbReference type="EMBL" id="SEH74528.1"/>
    </source>
</evidence>
<name>A0A1H6KRL3_MYCRU</name>
<dbReference type="PROSITE" id="PS50977">
    <property type="entry name" value="HTH_TETR_2"/>
    <property type="match status" value="1"/>
</dbReference>
<dbReference type="GO" id="GO:0003700">
    <property type="term" value="F:DNA-binding transcription factor activity"/>
    <property type="evidence" value="ECO:0007669"/>
    <property type="project" value="TreeGrafter"/>
</dbReference>